<dbReference type="GO" id="GO:0016740">
    <property type="term" value="F:transferase activity"/>
    <property type="evidence" value="ECO:0007669"/>
    <property type="project" value="UniProtKB-KW"/>
</dbReference>
<feature type="active site" description="Proton donor/acceptor" evidence="6">
    <location>
        <position position="229"/>
    </location>
</feature>
<evidence type="ECO:0000256" key="2">
    <source>
        <dbReference type="ARBA" id="ARBA00022679"/>
    </source>
</evidence>
<dbReference type="Pfam" id="PF03734">
    <property type="entry name" value="YkuD"/>
    <property type="match status" value="1"/>
</dbReference>
<dbReference type="Proteomes" id="UP000184452">
    <property type="component" value="Unassembled WGS sequence"/>
</dbReference>
<feature type="domain" description="L,D-TPase catalytic" evidence="8">
    <location>
        <begin position="148"/>
        <end position="269"/>
    </location>
</feature>
<sequence>MVSGAESPAGPLDRMDPMRRSPMPRSTAGTLPALAAAAVLATATACSSGGSADAPEEPSGTSAAVEDTAADGGARIATAVGDEVEVRSEPDGGEVVHTLASPNDFGADRTFLVLRTEGDWLEVLLPVRPNGSTGWIEADGVDVTATAFRVEIDMSEYSFTVLEGGEELRTGPIGIGTSDTPTPPGEYYFTELLQPADPDGAYGAYAFGLNGHSDTLETFAGGPGQLAVHGTDDESGLGGEVSHGCIRVSNDDITWMAGLLPLGTPVEITE</sequence>
<dbReference type="PANTHER" id="PTHR30582:SF2">
    <property type="entry name" value="L,D-TRANSPEPTIDASE YCIB-RELATED"/>
    <property type="match status" value="1"/>
</dbReference>
<feature type="region of interest" description="Disordered" evidence="7">
    <location>
        <begin position="1"/>
        <end position="28"/>
    </location>
</feature>
<dbReference type="STRING" id="758803.SAMN05421803_12621"/>
<accession>A0A1M6U4G9</accession>
<proteinExistence type="predicted"/>
<keyword evidence="10" id="KW-1185">Reference proteome</keyword>
<keyword evidence="4 6" id="KW-0573">Peptidoglycan synthesis</keyword>
<protein>
    <submittedName>
        <fullName evidence="9">L,D-transpeptidase catalytic domain</fullName>
    </submittedName>
</protein>
<evidence type="ECO:0000256" key="3">
    <source>
        <dbReference type="ARBA" id="ARBA00022960"/>
    </source>
</evidence>
<comment type="pathway">
    <text evidence="1 6">Cell wall biogenesis; peptidoglycan biosynthesis.</text>
</comment>
<organism evidence="9 10">
    <name type="scientific">Nocardiopsis flavescens</name>
    <dbReference type="NCBI Taxonomy" id="758803"/>
    <lineage>
        <taxon>Bacteria</taxon>
        <taxon>Bacillati</taxon>
        <taxon>Actinomycetota</taxon>
        <taxon>Actinomycetes</taxon>
        <taxon>Streptosporangiales</taxon>
        <taxon>Nocardiopsidaceae</taxon>
        <taxon>Nocardiopsis</taxon>
    </lineage>
</organism>
<dbReference type="InterPro" id="IPR005490">
    <property type="entry name" value="LD_TPept_cat_dom"/>
</dbReference>
<evidence type="ECO:0000259" key="8">
    <source>
        <dbReference type="PROSITE" id="PS52029"/>
    </source>
</evidence>
<dbReference type="AlphaFoldDB" id="A0A1M6U4G9"/>
<dbReference type="GO" id="GO:0005576">
    <property type="term" value="C:extracellular region"/>
    <property type="evidence" value="ECO:0007669"/>
    <property type="project" value="TreeGrafter"/>
</dbReference>
<dbReference type="PROSITE" id="PS52029">
    <property type="entry name" value="LD_TPASE"/>
    <property type="match status" value="1"/>
</dbReference>
<dbReference type="GO" id="GO:0018104">
    <property type="term" value="P:peptidoglycan-protein cross-linking"/>
    <property type="evidence" value="ECO:0007669"/>
    <property type="project" value="TreeGrafter"/>
</dbReference>
<evidence type="ECO:0000256" key="6">
    <source>
        <dbReference type="PROSITE-ProRule" id="PRU01373"/>
    </source>
</evidence>
<gene>
    <name evidence="9" type="ORF">SAMN05421803_12621</name>
</gene>
<name>A0A1M6U4G9_9ACTN</name>
<dbReference type="GO" id="GO:0008360">
    <property type="term" value="P:regulation of cell shape"/>
    <property type="evidence" value="ECO:0007669"/>
    <property type="project" value="UniProtKB-UniRule"/>
</dbReference>
<dbReference type="PANTHER" id="PTHR30582">
    <property type="entry name" value="L,D-TRANSPEPTIDASE"/>
    <property type="match status" value="1"/>
</dbReference>
<dbReference type="EMBL" id="FQZK01000026">
    <property type="protein sequence ID" value="SHK64185.1"/>
    <property type="molecule type" value="Genomic_DNA"/>
</dbReference>
<dbReference type="CDD" id="cd16913">
    <property type="entry name" value="YkuD_like"/>
    <property type="match status" value="1"/>
</dbReference>
<dbReference type="UniPathway" id="UPA00219"/>
<dbReference type="InterPro" id="IPR050979">
    <property type="entry name" value="LD-transpeptidase"/>
</dbReference>
<dbReference type="GO" id="GO:0071972">
    <property type="term" value="F:peptidoglycan L,D-transpeptidase activity"/>
    <property type="evidence" value="ECO:0007669"/>
    <property type="project" value="TreeGrafter"/>
</dbReference>
<dbReference type="InterPro" id="IPR038063">
    <property type="entry name" value="Transpep_catalytic_dom"/>
</dbReference>
<keyword evidence="3 6" id="KW-0133">Cell shape</keyword>
<feature type="active site" description="Nucleophile" evidence="6">
    <location>
        <position position="245"/>
    </location>
</feature>
<keyword evidence="2" id="KW-0808">Transferase</keyword>
<feature type="region of interest" description="Disordered" evidence="7">
    <location>
        <begin position="47"/>
        <end position="66"/>
    </location>
</feature>
<reference evidence="9 10" key="1">
    <citation type="submission" date="2016-11" db="EMBL/GenBank/DDBJ databases">
        <authorList>
            <person name="Jaros S."/>
            <person name="Januszkiewicz K."/>
            <person name="Wedrychowicz H."/>
        </authorList>
    </citation>
    <scope>NUCLEOTIDE SEQUENCE [LARGE SCALE GENOMIC DNA]</scope>
    <source>
        <strain evidence="9 10">CGMCC 4.5723</strain>
    </source>
</reference>
<dbReference type="GO" id="GO:0071555">
    <property type="term" value="P:cell wall organization"/>
    <property type="evidence" value="ECO:0007669"/>
    <property type="project" value="UniProtKB-UniRule"/>
</dbReference>
<evidence type="ECO:0000256" key="7">
    <source>
        <dbReference type="SAM" id="MobiDB-lite"/>
    </source>
</evidence>
<keyword evidence="5 6" id="KW-0961">Cell wall biogenesis/degradation</keyword>
<evidence type="ECO:0000313" key="9">
    <source>
        <dbReference type="EMBL" id="SHK64185.1"/>
    </source>
</evidence>
<evidence type="ECO:0000256" key="5">
    <source>
        <dbReference type="ARBA" id="ARBA00023316"/>
    </source>
</evidence>
<evidence type="ECO:0000256" key="1">
    <source>
        <dbReference type="ARBA" id="ARBA00004752"/>
    </source>
</evidence>
<dbReference type="SUPFAM" id="SSF141523">
    <property type="entry name" value="L,D-transpeptidase catalytic domain-like"/>
    <property type="match status" value="1"/>
</dbReference>
<dbReference type="Gene3D" id="2.40.440.10">
    <property type="entry name" value="L,D-transpeptidase catalytic domain-like"/>
    <property type="match status" value="1"/>
</dbReference>
<evidence type="ECO:0000313" key="10">
    <source>
        <dbReference type="Proteomes" id="UP000184452"/>
    </source>
</evidence>
<evidence type="ECO:0000256" key="4">
    <source>
        <dbReference type="ARBA" id="ARBA00022984"/>
    </source>
</evidence>